<dbReference type="Proteomes" id="UP000054078">
    <property type="component" value="Unassembled WGS sequence"/>
</dbReference>
<evidence type="ECO:0000256" key="4">
    <source>
        <dbReference type="PROSITE-ProRule" id="PRU01161"/>
    </source>
</evidence>
<organism evidence="6 7">
    <name type="scientific">Tractidigestivibacter scatoligenes</name>
    <name type="common">Olsenella scatoligenes</name>
    <dbReference type="NCBI Taxonomy" id="1299998"/>
    <lineage>
        <taxon>Bacteria</taxon>
        <taxon>Bacillati</taxon>
        <taxon>Actinomycetota</taxon>
        <taxon>Coriobacteriia</taxon>
        <taxon>Coriobacteriales</taxon>
        <taxon>Atopobiaceae</taxon>
        <taxon>Tractidigestivibacter</taxon>
    </lineage>
</organism>
<dbReference type="PANTHER" id="PTHR14226">
    <property type="entry name" value="NEUROPATHY TARGET ESTERASE/SWISS CHEESE D.MELANOGASTER"/>
    <property type="match status" value="1"/>
</dbReference>
<dbReference type="InterPro" id="IPR016035">
    <property type="entry name" value="Acyl_Trfase/lysoPLipase"/>
</dbReference>
<name>A0A117J3Q0_TRASO</name>
<evidence type="ECO:0000259" key="5">
    <source>
        <dbReference type="PROSITE" id="PS51635"/>
    </source>
</evidence>
<sequence>MGSNDRPALVLEGGGYRGIFTAGVLDVLLENGIYTSSFKSVWGVSAGALNAVSYRSRQIGRTMRIMLTFRDDPRMMSLLSLVRTGNLAGTDFMYDEVQNHIDPCDLDVFDKDLTPMYFVASDVLFGAPAYLPVEGERLDATKARASASLPGVSTVVEIDGHRYLDGGTTDSIPFAVAMGLDDVPEVPGAEPADRALVVLTQDRTYIKDGATERAILRTHRYDAYPYYEQALATRADRYNAQREELAGLEAEGRALVLRPPEPVKIRTSEHNGEPLLRLYLQGRQEAMSHLDEIRAFL</sequence>
<dbReference type="InterPro" id="IPR050301">
    <property type="entry name" value="NTE"/>
</dbReference>
<dbReference type="GO" id="GO:0016042">
    <property type="term" value="P:lipid catabolic process"/>
    <property type="evidence" value="ECO:0007669"/>
    <property type="project" value="UniProtKB-UniRule"/>
</dbReference>
<dbReference type="InterPro" id="IPR037483">
    <property type="entry name" value="YjjU-like"/>
</dbReference>
<feature type="short sequence motif" description="DGA/G" evidence="4">
    <location>
        <begin position="165"/>
        <end position="167"/>
    </location>
</feature>
<keyword evidence="3 4" id="KW-0443">Lipid metabolism</keyword>
<comment type="caution">
    <text evidence="6">The sequence shown here is derived from an EMBL/GenBank/DDBJ whole genome shotgun (WGS) entry which is preliminary data.</text>
</comment>
<dbReference type="RefSeq" id="WP_059056031.1">
    <property type="nucleotide sequence ID" value="NZ_LOJF01000012.1"/>
</dbReference>
<dbReference type="PANTHER" id="PTHR14226:SF25">
    <property type="entry name" value="PHOSPHOESTERASE"/>
    <property type="match status" value="1"/>
</dbReference>
<protein>
    <submittedName>
        <fullName evidence="6">Patatin</fullName>
    </submittedName>
</protein>
<dbReference type="InterPro" id="IPR002641">
    <property type="entry name" value="PNPLA_dom"/>
</dbReference>
<evidence type="ECO:0000313" key="7">
    <source>
        <dbReference type="Proteomes" id="UP000054078"/>
    </source>
</evidence>
<dbReference type="STRING" id="1299998.AUL39_10435"/>
<dbReference type="EMBL" id="LOJF01000012">
    <property type="protein sequence ID" value="KUH57714.1"/>
    <property type="molecule type" value="Genomic_DNA"/>
</dbReference>
<dbReference type="Gene3D" id="3.40.1090.10">
    <property type="entry name" value="Cytosolic phospholipase A2 catalytic domain"/>
    <property type="match status" value="2"/>
</dbReference>
<proteinExistence type="predicted"/>
<accession>A0A117J3Q0</accession>
<dbReference type="SUPFAM" id="SSF52151">
    <property type="entry name" value="FabD/lysophospholipase-like"/>
    <property type="match status" value="1"/>
</dbReference>
<dbReference type="OrthoDB" id="9802424at2"/>
<keyword evidence="2 4" id="KW-0442">Lipid degradation</keyword>
<gene>
    <name evidence="6" type="ORF">AUL39_10435</name>
</gene>
<dbReference type="AlphaFoldDB" id="A0A117J3Q0"/>
<dbReference type="InterPro" id="IPR045943">
    <property type="entry name" value="DUF6363"/>
</dbReference>
<dbReference type="GO" id="GO:0016787">
    <property type="term" value="F:hydrolase activity"/>
    <property type="evidence" value="ECO:0007669"/>
    <property type="project" value="UniProtKB-UniRule"/>
</dbReference>
<feature type="active site" description="Proton acceptor" evidence="4">
    <location>
        <position position="165"/>
    </location>
</feature>
<evidence type="ECO:0000256" key="3">
    <source>
        <dbReference type="ARBA" id="ARBA00023098"/>
    </source>
</evidence>
<evidence type="ECO:0000313" key="6">
    <source>
        <dbReference type="EMBL" id="KUH57714.1"/>
    </source>
</evidence>
<dbReference type="PROSITE" id="PS51635">
    <property type="entry name" value="PNPLA"/>
    <property type="match status" value="1"/>
</dbReference>
<dbReference type="CDD" id="cd07208">
    <property type="entry name" value="Pat_hypo_Ecoli_yjju_like"/>
    <property type="match status" value="1"/>
</dbReference>
<dbReference type="Pfam" id="PF19890">
    <property type="entry name" value="DUF6363"/>
    <property type="match status" value="1"/>
</dbReference>
<feature type="domain" description="PNPLA" evidence="5">
    <location>
        <begin position="9"/>
        <end position="178"/>
    </location>
</feature>
<dbReference type="Pfam" id="PF01734">
    <property type="entry name" value="Patatin"/>
    <property type="match status" value="1"/>
</dbReference>
<keyword evidence="1 4" id="KW-0378">Hydrolase</keyword>
<keyword evidence="7" id="KW-1185">Reference proteome</keyword>
<reference evidence="6 7" key="1">
    <citation type="submission" date="2015-12" db="EMBL/GenBank/DDBJ databases">
        <title>Draft Genome Sequence of Olsenella scatoligenes SK9K4T; a Producer of 3-Methylindole- (skatole) and 4-Methylphenol- (p-cresol) Isolated from Pig Feces.</title>
        <authorList>
            <person name="Li X."/>
            <person name="Borg B."/>
            <person name="Canibe N."/>
        </authorList>
    </citation>
    <scope>NUCLEOTIDE SEQUENCE [LARGE SCALE GENOMIC DNA]</scope>
    <source>
        <strain evidence="6 7">SK9K4</strain>
    </source>
</reference>
<feature type="short sequence motif" description="GXGXXG" evidence="4">
    <location>
        <begin position="13"/>
        <end position="18"/>
    </location>
</feature>
<evidence type="ECO:0000256" key="2">
    <source>
        <dbReference type="ARBA" id="ARBA00022963"/>
    </source>
</evidence>
<feature type="short sequence motif" description="GXSXG" evidence="4">
    <location>
        <begin position="43"/>
        <end position="47"/>
    </location>
</feature>
<feature type="active site" description="Nucleophile" evidence="4">
    <location>
        <position position="45"/>
    </location>
</feature>
<evidence type="ECO:0000256" key="1">
    <source>
        <dbReference type="ARBA" id="ARBA00022801"/>
    </source>
</evidence>